<evidence type="ECO:0000313" key="13">
    <source>
        <dbReference type="Proteomes" id="UP001596472"/>
    </source>
</evidence>
<evidence type="ECO:0000256" key="6">
    <source>
        <dbReference type="ARBA" id="ARBA00022833"/>
    </source>
</evidence>
<reference evidence="13" key="1">
    <citation type="journal article" date="2019" name="Int. J. Syst. Evol. Microbiol.">
        <title>The Global Catalogue of Microorganisms (GCM) 10K type strain sequencing project: providing services to taxonomists for standard genome sequencing and annotation.</title>
        <authorList>
            <consortium name="The Broad Institute Genomics Platform"/>
            <consortium name="The Broad Institute Genome Sequencing Center for Infectious Disease"/>
            <person name="Wu L."/>
            <person name="Ma J."/>
        </authorList>
    </citation>
    <scope>NUCLEOTIDE SEQUENCE [LARGE SCALE GENOMIC DNA]</scope>
    <source>
        <strain evidence="13">CGMCC 4.1467</strain>
    </source>
</reference>
<sequence length="985" mass="108474">MRNPAPVILSLLLAAAALFLILRKPETPQEKATDPPPPVAEAVDAPPAETGEDSDPVAASATSTTWPQDKSDIPADPKAVFGSLDNGMRYIILPNAEPPKRLSLRLHIAAGSLMEAEDQRGVAHFLEHMVFNGSKNFTPAELIPRMQRLGIAFGAHVNAYTSFDETVYMLDLPEQTEDTMKLGFTVMRDFSDGALLKEEEIDNERGVILSEKTSRDSVGYRMMQKQFSQLLPDSLLEKRFPIGTEEVIKTAPRERFVDFYERYYTPSRMTFIAVGDMDPAVIETKIRETFSSLRNPENPGSDPDMGSVTSVEGLKPAIFADKEATGTELGLLSVDTHTPRIDSKETRISRMPLSVANSILGLRFDRLAKTEGSPILGGSASKQDIFNFVELGSIDLNVADDRWEESVPVLEQEFRRAMEYGFTSAELTEAKANLLNAYQQAVKSKDTRPSNSLATAIAGSINDGRVLTTPETDLAIVEAGLETLSAEDCHKAFVDFWEGRGMHLILTTKVAPSDAEETLAKLYQESTTQPVDPPKKEVLASFAYTEFGEPGTIESKEEITDLGITQLKLSNGVTVNLKPTDFEKNRISISTRIGSGRLTMPPNKVGLAEFAGAVIEGGGIGEHTVDDLQRIFAGKNIGFGFAVGDDAFGLSGQTTPEDFDLQMAAMTAQILHPGYHPEAITQFRKQIPMLYQQLKHTSAGSMQEMSAWLRGDDPRFSFPKTADTFLSYTVDDIQPWIEESFTKADIELSIVGDFKSEEILPSILRTFGAIDKRPAPEELPAEVRKVAFPESPQSKSFSYESKIAQGRAILIWKTEGIRHNHEHFRRLNLLGDILGDRLREEIREKLGASYSPQAGVNGSTALDDFGFMLTLSEGKPDDIEKLVEVSESLAATLAKEGATEDELDRARKPALADIDKNLRDNGYWLSNVLSGSQQEPHKLELARNRKSDVESITLEEINDLAAKYLTPDNAIKVTIKSEEGVQTAE</sequence>
<keyword evidence="13" id="KW-1185">Reference proteome</keyword>
<gene>
    <name evidence="12" type="ORF">ACFQY0_01045</name>
</gene>
<evidence type="ECO:0000313" key="12">
    <source>
        <dbReference type="EMBL" id="MFC7335746.1"/>
    </source>
</evidence>
<dbReference type="Proteomes" id="UP001596472">
    <property type="component" value="Unassembled WGS sequence"/>
</dbReference>
<evidence type="ECO:0000256" key="9">
    <source>
        <dbReference type="SAM" id="MobiDB-lite"/>
    </source>
</evidence>
<dbReference type="Gene3D" id="3.30.830.10">
    <property type="entry name" value="Metalloenzyme, LuxS/M16 peptidase-like"/>
    <property type="match status" value="4"/>
</dbReference>
<dbReference type="PROSITE" id="PS00143">
    <property type="entry name" value="INSULINASE"/>
    <property type="match status" value="1"/>
</dbReference>
<keyword evidence="4" id="KW-0479">Metal-binding</keyword>
<dbReference type="RefSeq" id="WP_379708170.1">
    <property type="nucleotide sequence ID" value="NZ_JBHTBS010000001.1"/>
</dbReference>
<evidence type="ECO:0000256" key="5">
    <source>
        <dbReference type="ARBA" id="ARBA00022801"/>
    </source>
</evidence>
<evidence type="ECO:0000256" key="4">
    <source>
        <dbReference type="ARBA" id="ARBA00022723"/>
    </source>
</evidence>
<keyword evidence="6" id="KW-0862">Zinc</keyword>
<dbReference type="PANTHER" id="PTHR43690:SF17">
    <property type="entry name" value="PROTEIN YHJJ"/>
    <property type="match status" value="1"/>
</dbReference>
<feature type="domain" description="Peptidase M16 N-terminal" evidence="10">
    <location>
        <begin position="91"/>
        <end position="212"/>
    </location>
</feature>
<accession>A0ABW2L077</accession>
<evidence type="ECO:0000256" key="2">
    <source>
        <dbReference type="ARBA" id="ARBA00007261"/>
    </source>
</evidence>
<keyword evidence="3" id="KW-0645">Protease</keyword>
<keyword evidence="5" id="KW-0378">Hydrolase</keyword>
<dbReference type="InterPro" id="IPR007863">
    <property type="entry name" value="Peptidase_M16_C"/>
</dbReference>
<dbReference type="InterPro" id="IPR001431">
    <property type="entry name" value="Pept_M16_Zn_BS"/>
</dbReference>
<evidence type="ECO:0000256" key="8">
    <source>
        <dbReference type="RuleBase" id="RU004447"/>
    </source>
</evidence>
<evidence type="ECO:0000256" key="1">
    <source>
        <dbReference type="ARBA" id="ARBA00001947"/>
    </source>
</evidence>
<proteinExistence type="inferred from homology"/>
<dbReference type="Pfam" id="PF00675">
    <property type="entry name" value="Peptidase_M16"/>
    <property type="match status" value="1"/>
</dbReference>
<comment type="cofactor">
    <cofactor evidence="1">
        <name>Zn(2+)</name>
        <dbReference type="ChEBI" id="CHEBI:29105"/>
    </cofactor>
</comment>
<feature type="region of interest" description="Disordered" evidence="9">
    <location>
        <begin position="27"/>
        <end position="77"/>
    </location>
</feature>
<dbReference type="EMBL" id="JBHTBS010000001">
    <property type="protein sequence ID" value="MFC7335746.1"/>
    <property type="molecule type" value="Genomic_DNA"/>
</dbReference>
<dbReference type="Pfam" id="PF05193">
    <property type="entry name" value="Peptidase_M16_C"/>
    <property type="match status" value="2"/>
</dbReference>
<feature type="compositionally biased region" description="Low complexity" evidence="9">
    <location>
        <begin position="40"/>
        <end position="49"/>
    </location>
</feature>
<comment type="caution">
    <text evidence="12">The sequence shown here is derived from an EMBL/GenBank/DDBJ whole genome shotgun (WGS) entry which is preliminary data.</text>
</comment>
<evidence type="ECO:0000259" key="10">
    <source>
        <dbReference type="Pfam" id="PF00675"/>
    </source>
</evidence>
<evidence type="ECO:0000259" key="11">
    <source>
        <dbReference type="Pfam" id="PF05193"/>
    </source>
</evidence>
<feature type="domain" description="Peptidase M16 C-terminal" evidence="11">
    <location>
        <begin position="728"/>
        <end position="908"/>
    </location>
</feature>
<dbReference type="PANTHER" id="PTHR43690">
    <property type="entry name" value="NARDILYSIN"/>
    <property type="match status" value="1"/>
</dbReference>
<feature type="domain" description="Peptidase M16 C-terminal" evidence="11">
    <location>
        <begin position="253"/>
        <end position="434"/>
    </location>
</feature>
<evidence type="ECO:0000256" key="7">
    <source>
        <dbReference type="ARBA" id="ARBA00023049"/>
    </source>
</evidence>
<dbReference type="InterPro" id="IPR050626">
    <property type="entry name" value="Peptidase_M16"/>
</dbReference>
<dbReference type="InterPro" id="IPR011765">
    <property type="entry name" value="Pept_M16_N"/>
</dbReference>
<organism evidence="12 13">
    <name type="scientific">Haloferula chungangensis</name>
    <dbReference type="NCBI Taxonomy" id="1048331"/>
    <lineage>
        <taxon>Bacteria</taxon>
        <taxon>Pseudomonadati</taxon>
        <taxon>Verrucomicrobiota</taxon>
        <taxon>Verrucomicrobiia</taxon>
        <taxon>Verrucomicrobiales</taxon>
        <taxon>Verrucomicrobiaceae</taxon>
        <taxon>Haloferula</taxon>
    </lineage>
</organism>
<name>A0ABW2L077_9BACT</name>
<comment type="similarity">
    <text evidence="2 8">Belongs to the peptidase M16 family.</text>
</comment>
<protein>
    <submittedName>
        <fullName evidence="12">M16 family metallopeptidase</fullName>
    </submittedName>
</protein>
<evidence type="ECO:0000256" key="3">
    <source>
        <dbReference type="ARBA" id="ARBA00022670"/>
    </source>
</evidence>
<dbReference type="InterPro" id="IPR011249">
    <property type="entry name" value="Metalloenz_LuxS/M16"/>
</dbReference>
<keyword evidence="7" id="KW-0482">Metalloprotease</keyword>
<dbReference type="SUPFAM" id="SSF63411">
    <property type="entry name" value="LuxS/MPP-like metallohydrolase"/>
    <property type="match status" value="4"/>
</dbReference>